<keyword evidence="24" id="KW-1185">Reference proteome</keyword>
<evidence type="ECO:0000256" key="14">
    <source>
        <dbReference type="ARBA" id="ARBA00022916"/>
    </source>
</evidence>
<dbReference type="Gene3D" id="3.30.70.270">
    <property type="match status" value="1"/>
</dbReference>
<dbReference type="UniPathway" id="UPA00694"/>
<evidence type="ECO:0000256" key="3">
    <source>
        <dbReference type="ARBA" id="ARBA00004665"/>
    </source>
</evidence>
<dbReference type="GO" id="GO:0052621">
    <property type="term" value="F:diguanylate cyclase activity"/>
    <property type="evidence" value="ECO:0007669"/>
    <property type="project" value="UniProtKB-EC"/>
</dbReference>
<name>A0A8K0XVW2_9ENTR</name>
<dbReference type="NCBIfam" id="NF011955">
    <property type="entry name" value="PRK15426.1"/>
    <property type="match status" value="1"/>
</dbReference>
<dbReference type="UniPathway" id="UPA00599"/>
<keyword evidence="14" id="KW-0135">Cellulose biosynthesis</keyword>
<accession>A0A8K0XVW2</accession>
<comment type="function">
    <text evidence="20">Catalyzes the synthesis of cyclic-di-GMP (c-di-GMP) via the condensation of 2 GTP molecules. Cyclic-di-GMP is a second messenger which controls cell surface-associated traits in bacteria. Involved in the regulation of cellulose production.</text>
</comment>
<evidence type="ECO:0000256" key="20">
    <source>
        <dbReference type="ARBA" id="ARBA00045634"/>
    </source>
</evidence>
<keyword evidence="8" id="KW-0997">Cell inner membrane</keyword>
<dbReference type="SMART" id="SM00267">
    <property type="entry name" value="GGDEF"/>
    <property type="match status" value="1"/>
</dbReference>
<evidence type="ECO:0000256" key="16">
    <source>
        <dbReference type="ARBA" id="ARBA00023134"/>
    </source>
</evidence>
<protein>
    <recommendedName>
        <fullName evidence="6">diguanylate cyclase</fullName>
        <ecNumber evidence="6">2.7.7.65</ecNumber>
    </recommendedName>
    <alternativeName>
        <fullName evidence="18">Cellulose synthesis regulatory protein</fullName>
    </alternativeName>
</protein>
<dbReference type="EC" id="2.7.7.65" evidence="6"/>
<dbReference type="Pfam" id="PF17151">
    <property type="entry name" value="CHASE7"/>
    <property type="match status" value="1"/>
</dbReference>
<dbReference type="GO" id="GO:0005525">
    <property type="term" value="F:GTP binding"/>
    <property type="evidence" value="ECO:0007669"/>
    <property type="project" value="UniProtKB-KW"/>
</dbReference>
<keyword evidence="7" id="KW-1003">Cell membrane</keyword>
<evidence type="ECO:0000256" key="7">
    <source>
        <dbReference type="ARBA" id="ARBA00022475"/>
    </source>
</evidence>
<dbReference type="FunFam" id="3.30.70.270:FF:000001">
    <property type="entry name" value="Diguanylate cyclase domain protein"/>
    <property type="match status" value="1"/>
</dbReference>
<keyword evidence="15 21" id="KW-1133">Transmembrane helix</keyword>
<reference evidence="23" key="1">
    <citation type="submission" date="2021-01" db="EMBL/GenBank/DDBJ databases">
        <title>Intestinitalea alba gen. nov., sp. nov., a novel genus of the family Enterobacteriaceae, isolated from the gut of the plastic-eating mealworm Tenebrio molitor L.</title>
        <authorList>
            <person name="Yang Y."/>
        </authorList>
    </citation>
    <scope>NUCLEOTIDE SEQUENCE</scope>
    <source>
        <strain evidence="23">BIT-L3</strain>
    </source>
</reference>
<evidence type="ECO:0000256" key="17">
    <source>
        <dbReference type="ARBA" id="ARBA00023136"/>
    </source>
</evidence>
<evidence type="ECO:0000256" key="6">
    <source>
        <dbReference type="ARBA" id="ARBA00012528"/>
    </source>
</evidence>
<dbReference type="EMBL" id="JAEPBH010000001">
    <property type="protein sequence ID" value="MBK4713748.1"/>
    <property type="molecule type" value="Genomic_DNA"/>
</dbReference>
<evidence type="ECO:0000256" key="9">
    <source>
        <dbReference type="ARBA" id="ARBA00022679"/>
    </source>
</evidence>
<evidence type="ECO:0000256" key="18">
    <source>
        <dbReference type="ARBA" id="ARBA00031311"/>
    </source>
</evidence>
<keyword evidence="9" id="KW-0808">Transferase</keyword>
<dbReference type="GO" id="GO:1902201">
    <property type="term" value="P:negative regulation of bacterial-type flagellum-dependent cell motility"/>
    <property type="evidence" value="ECO:0007669"/>
    <property type="project" value="TreeGrafter"/>
</dbReference>
<keyword evidence="12" id="KW-0547">Nucleotide-binding</keyword>
<evidence type="ECO:0000256" key="1">
    <source>
        <dbReference type="ARBA" id="ARBA00001946"/>
    </source>
</evidence>
<dbReference type="PANTHER" id="PTHR45138">
    <property type="entry name" value="REGULATORY COMPONENTS OF SENSORY TRANSDUCTION SYSTEM"/>
    <property type="match status" value="1"/>
</dbReference>
<dbReference type="GO" id="GO:0005886">
    <property type="term" value="C:plasma membrane"/>
    <property type="evidence" value="ECO:0007669"/>
    <property type="project" value="UniProtKB-SubCell"/>
</dbReference>
<dbReference type="PROSITE" id="PS50887">
    <property type="entry name" value="GGDEF"/>
    <property type="match status" value="1"/>
</dbReference>
<comment type="cofactor">
    <cofactor evidence="1">
        <name>Mg(2+)</name>
        <dbReference type="ChEBI" id="CHEBI:18420"/>
    </cofactor>
</comment>
<evidence type="ECO:0000256" key="8">
    <source>
        <dbReference type="ARBA" id="ARBA00022519"/>
    </source>
</evidence>
<dbReference type="GO" id="GO:0043709">
    <property type="term" value="P:cell adhesion involved in single-species biofilm formation"/>
    <property type="evidence" value="ECO:0007669"/>
    <property type="project" value="TreeGrafter"/>
</dbReference>
<evidence type="ECO:0000256" key="13">
    <source>
        <dbReference type="ARBA" id="ARBA00022842"/>
    </source>
</evidence>
<evidence type="ECO:0000256" key="19">
    <source>
        <dbReference type="ARBA" id="ARBA00034247"/>
    </source>
</evidence>
<dbReference type="InterPro" id="IPR050469">
    <property type="entry name" value="Diguanylate_Cyclase"/>
</dbReference>
<comment type="caution">
    <text evidence="23">The sequence shown here is derived from an EMBL/GenBank/DDBJ whole genome shotgun (WGS) entry which is preliminary data.</text>
</comment>
<evidence type="ECO:0000256" key="12">
    <source>
        <dbReference type="ARBA" id="ARBA00022741"/>
    </source>
</evidence>
<keyword evidence="17 21" id="KW-0472">Membrane</keyword>
<keyword evidence="16" id="KW-0342">GTP-binding</keyword>
<dbReference type="Pfam" id="PF00990">
    <property type="entry name" value="GGDEF"/>
    <property type="match status" value="1"/>
</dbReference>
<evidence type="ECO:0000256" key="2">
    <source>
        <dbReference type="ARBA" id="ARBA00004429"/>
    </source>
</evidence>
<comment type="pathway">
    <text evidence="3">Purine metabolism; 3',5'-cyclic di-GMP biosynthesis.</text>
</comment>
<comment type="pathway">
    <text evidence="4">Glycan metabolism; bacterial cellulose biosynthesis.</text>
</comment>
<dbReference type="RefSeq" id="WP_238711737.1">
    <property type="nucleotide sequence ID" value="NZ_JAEPBH010000001.1"/>
</dbReference>
<dbReference type="SUPFAM" id="SSF55073">
    <property type="entry name" value="Nucleotide cyclase"/>
    <property type="match status" value="1"/>
</dbReference>
<evidence type="ECO:0000256" key="4">
    <source>
        <dbReference type="ARBA" id="ARBA00005186"/>
    </source>
</evidence>
<evidence type="ECO:0000256" key="21">
    <source>
        <dbReference type="SAM" id="Phobius"/>
    </source>
</evidence>
<dbReference type="Proteomes" id="UP000659047">
    <property type="component" value="Unassembled WGS sequence"/>
</dbReference>
<dbReference type="AlphaFoldDB" id="A0A8K0XVW2"/>
<dbReference type="GO" id="GO:0030244">
    <property type="term" value="P:cellulose biosynthetic process"/>
    <property type="evidence" value="ECO:0007669"/>
    <property type="project" value="UniProtKB-KW"/>
</dbReference>
<proteinExistence type="predicted"/>
<dbReference type="InterPro" id="IPR000160">
    <property type="entry name" value="GGDEF_dom"/>
</dbReference>
<evidence type="ECO:0000313" key="24">
    <source>
        <dbReference type="Proteomes" id="UP000659047"/>
    </source>
</evidence>
<comment type="catalytic activity">
    <reaction evidence="19">
        <text>2 GTP = 3',3'-c-di-GMP + 2 diphosphate</text>
        <dbReference type="Rhea" id="RHEA:24898"/>
        <dbReference type="ChEBI" id="CHEBI:33019"/>
        <dbReference type="ChEBI" id="CHEBI:37565"/>
        <dbReference type="ChEBI" id="CHEBI:58805"/>
        <dbReference type="EC" id="2.7.7.65"/>
    </reaction>
</comment>
<evidence type="ECO:0000259" key="22">
    <source>
        <dbReference type="PROSITE" id="PS50887"/>
    </source>
</evidence>
<keyword evidence="11" id="KW-0479">Metal-binding</keyword>
<dbReference type="InterPro" id="IPR029787">
    <property type="entry name" value="Nucleotide_cyclase"/>
</dbReference>
<dbReference type="CDD" id="cd01949">
    <property type="entry name" value="GGDEF"/>
    <property type="match status" value="1"/>
</dbReference>
<feature type="domain" description="GGDEF" evidence="22">
    <location>
        <begin position="420"/>
        <end position="554"/>
    </location>
</feature>
<keyword evidence="13" id="KW-0460">Magnesium</keyword>
<evidence type="ECO:0000256" key="15">
    <source>
        <dbReference type="ARBA" id="ARBA00022989"/>
    </source>
</evidence>
<dbReference type="InterPro" id="IPR033416">
    <property type="entry name" value="CHASE7"/>
</dbReference>
<comment type="subcellular location">
    <subcellularLocation>
        <location evidence="2">Cell inner membrane</location>
        <topology evidence="2">Multi-pass membrane protein</topology>
    </subcellularLocation>
</comment>
<organism evidence="23 24">
    <name type="scientific">Tenebrionibacter intestinalis</name>
    <dbReference type="NCBI Taxonomy" id="2799638"/>
    <lineage>
        <taxon>Bacteria</taxon>
        <taxon>Pseudomonadati</taxon>
        <taxon>Pseudomonadota</taxon>
        <taxon>Gammaproteobacteria</taxon>
        <taxon>Enterobacterales</taxon>
        <taxon>Enterobacteriaceae</taxon>
        <taxon>Tenebrionibacter/Tenebrionicola group</taxon>
        <taxon>Tenebrionibacter</taxon>
    </lineage>
</organism>
<dbReference type="NCBIfam" id="TIGR00254">
    <property type="entry name" value="GGDEF"/>
    <property type="match status" value="1"/>
</dbReference>
<evidence type="ECO:0000313" key="23">
    <source>
        <dbReference type="EMBL" id="MBK4713748.1"/>
    </source>
</evidence>
<keyword evidence="10 21" id="KW-0812">Transmembrane</keyword>
<dbReference type="PANTHER" id="PTHR45138:SF16">
    <property type="entry name" value="DIGUANYLATE CYCLASE DGCQ-RELATED"/>
    <property type="match status" value="1"/>
</dbReference>
<feature type="transmembrane region" description="Helical" evidence="21">
    <location>
        <begin position="20"/>
        <end position="36"/>
    </location>
</feature>
<evidence type="ECO:0000256" key="11">
    <source>
        <dbReference type="ARBA" id="ARBA00022723"/>
    </source>
</evidence>
<sequence length="554" mass="63210">MSTDRNQQQTGIIKKPRRVVNICFIVVFLCSTLLTWREMVVLENAYIASQRNVLGNLATSLDRHLQHSIDNLFFYRNTMRYALQYPISTDKSRQAITEFNNKRGLTHWQIRLDTDRSMPINGVSDTMVESDSLLIRDEATLYNELSAALELSYILQLSDTRKTLQFRTYYVSRAGYFISSMLSPNSDALISRYYRHISRSYFTHHDKRQNHGRGVRWEHSSDPSRGGEEVITASVPLDYNNRWYGVLAMDFTIAAMNKFLVSVLPEEEEGAIILYDKKFNVITATRPDEDKPLFTPGQLAQIAQGMEKGNTGEIRFNSNFVTWSKLNAFDGVLIKTHTLDETVRGEFGRISIVLALLWLLFTLMLLGSWIVIHRLVNNMMSLQSRLAWRANYDTLTRLYNRGAFFEQAQALAARCKLHDQPISVIQFDLDYFKSINDRFGHDAGDRVLSHVAGIISHALRGEDIAGRVGGEEFCVVLPGATLAQAGDVAERVRERFNHKELLIRNGTTLHISASFGVSASREDNGYDFECLQTIADRRLYKAKQSGRNRVCTRG</sequence>
<feature type="transmembrane region" description="Helical" evidence="21">
    <location>
        <begin position="350"/>
        <end position="372"/>
    </location>
</feature>
<gene>
    <name evidence="23" type="primary">yedQ</name>
    <name evidence="23" type="ORF">JJB97_00045</name>
</gene>
<dbReference type="GO" id="GO:0046872">
    <property type="term" value="F:metal ion binding"/>
    <property type="evidence" value="ECO:0007669"/>
    <property type="project" value="UniProtKB-KW"/>
</dbReference>
<evidence type="ECO:0000256" key="10">
    <source>
        <dbReference type="ARBA" id="ARBA00022692"/>
    </source>
</evidence>
<comment type="subunit">
    <text evidence="5">Homodimer.</text>
</comment>
<evidence type="ECO:0000256" key="5">
    <source>
        <dbReference type="ARBA" id="ARBA00011738"/>
    </source>
</evidence>
<dbReference type="InterPro" id="IPR043128">
    <property type="entry name" value="Rev_trsase/Diguanyl_cyclase"/>
</dbReference>